<feature type="compositionally biased region" description="Acidic residues" evidence="5">
    <location>
        <begin position="222"/>
        <end position="239"/>
    </location>
</feature>
<protein>
    <recommendedName>
        <fullName evidence="8">DNA-directed RNA polymerase III subunit RPC4</fullName>
    </recommendedName>
</protein>
<evidence type="ECO:0000256" key="5">
    <source>
        <dbReference type="SAM" id="MobiDB-lite"/>
    </source>
</evidence>
<dbReference type="GO" id="GO:0042797">
    <property type="term" value="P:tRNA transcription by RNA polymerase III"/>
    <property type="evidence" value="ECO:0007669"/>
    <property type="project" value="TreeGrafter"/>
</dbReference>
<feature type="compositionally biased region" description="Basic and acidic residues" evidence="5">
    <location>
        <begin position="291"/>
        <end position="341"/>
    </location>
</feature>
<comment type="subcellular location">
    <subcellularLocation>
        <location evidence="1">Nucleus</location>
    </subcellularLocation>
</comment>
<dbReference type="PANTHER" id="PTHR13408">
    <property type="entry name" value="DNA-DIRECTED RNA POLYMERASE III"/>
    <property type="match status" value="1"/>
</dbReference>
<gene>
    <name evidence="6" type="ORF">E3Q22_02465</name>
</gene>
<evidence type="ECO:0008006" key="8">
    <source>
        <dbReference type="Google" id="ProtNLM"/>
    </source>
</evidence>
<feature type="compositionally biased region" description="Basic and acidic residues" evidence="5">
    <location>
        <begin position="205"/>
        <end position="221"/>
    </location>
</feature>
<evidence type="ECO:0000256" key="1">
    <source>
        <dbReference type="ARBA" id="ARBA00004123"/>
    </source>
</evidence>
<feature type="compositionally biased region" description="Low complexity" evidence="5">
    <location>
        <begin position="109"/>
        <end position="120"/>
    </location>
</feature>
<evidence type="ECO:0000256" key="4">
    <source>
        <dbReference type="ARBA" id="ARBA00023242"/>
    </source>
</evidence>
<name>A0A4T0M770_9BASI</name>
<dbReference type="GO" id="GO:0005666">
    <property type="term" value="C:RNA polymerase III complex"/>
    <property type="evidence" value="ECO:0007669"/>
    <property type="project" value="InterPro"/>
</dbReference>
<feature type="region of interest" description="Disordered" evidence="5">
    <location>
        <begin position="1"/>
        <end position="262"/>
    </location>
</feature>
<dbReference type="EMBL" id="SPRC01000024">
    <property type="protein sequence ID" value="TIB78679.1"/>
    <property type="molecule type" value="Genomic_DNA"/>
</dbReference>
<dbReference type="AlphaFoldDB" id="A0A4T0M770"/>
<dbReference type="PANTHER" id="PTHR13408:SF0">
    <property type="entry name" value="DNA-DIRECTED RNA POLYMERASE III SUBUNIT RPC4"/>
    <property type="match status" value="1"/>
</dbReference>
<keyword evidence="3" id="KW-0804">Transcription</keyword>
<feature type="compositionally biased region" description="Polar residues" evidence="5">
    <location>
        <begin position="15"/>
        <end position="39"/>
    </location>
</feature>
<feature type="compositionally biased region" description="Basic and acidic residues" evidence="5">
    <location>
        <begin position="187"/>
        <end position="197"/>
    </location>
</feature>
<organism evidence="6 7">
    <name type="scientific">Wallemia mellicola</name>
    <dbReference type="NCBI Taxonomy" id="1708541"/>
    <lineage>
        <taxon>Eukaryota</taxon>
        <taxon>Fungi</taxon>
        <taxon>Dikarya</taxon>
        <taxon>Basidiomycota</taxon>
        <taxon>Wallemiomycotina</taxon>
        <taxon>Wallemiomycetes</taxon>
        <taxon>Wallemiales</taxon>
        <taxon>Wallemiaceae</taxon>
        <taxon>Wallemia</taxon>
    </lineage>
</organism>
<dbReference type="GO" id="GO:0003677">
    <property type="term" value="F:DNA binding"/>
    <property type="evidence" value="ECO:0007669"/>
    <property type="project" value="InterPro"/>
</dbReference>
<evidence type="ECO:0000313" key="7">
    <source>
        <dbReference type="Proteomes" id="UP000310685"/>
    </source>
</evidence>
<comment type="caution">
    <text evidence="6">The sequence shown here is derived from an EMBL/GenBank/DDBJ whole genome shotgun (WGS) entry which is preliminary data.</text>
</comment>
<feature type="compositionally biased region" description="Acidic residues" evidence="5">
    <location>
        <begin position="246"/>
        <end position="255"/>
    </location>
</feature>
<dbReference type="InterPro" id="IPR007811">
    <property type="entry name" value="RPC4"/>
</dbReference>
<accession>A0A4T0M770</accession>
<dbReference type="Pfam" id="PF05132">
    <property type="entry name" value="RNA_pol_Rpc4"/>
    <property type="match status" value="1"/>
</dbReference>
<dbReference type="Proteomes" id="UP000310685">
    <property type="component" value="Unassembled WGS sequence"/>
</dbReference>
<keyword evidence="4" id="KW-0539">Nucleus</keyword>
<evidence type="ECO:0000256" key="2">
    <source>
        <dbReference type="ARBA" id="ARBA00022478"/>
    </source>
</evidence>
<evidence type="ECO:0000313" key="6">
    <source>
        <dbReference type="EMBL" id="TIB78679.1"/>
    </source>
</evidence>
<feature type="region of interest" description="Disordered" evidence="5">
    <location>
        <begin position="284"/>
        <end position="343"/>
    </location>
</feature>
<feature type="compositionally biased region" description="Acidic residues" evidence="5">
    <location>
        <begin position="157"/>
        <end position="168"/>
    </location>
</feature>
<reference evidence="6 7" key="1">
    <citation type="submission" date="2019-03" db="EMBL/GenBank/DDBJ databases">
        <title>Sequencing 25 genomes of Wallemia mellicola.</title>
        <authorList>
            <person name="Gostincar C."/>
        </authorList>
    </citation>
    <scope>NUCLEOTIDE SEQUENCE [LARGE SCALE GENOMIC DNA]</scope>
    <source>
        <strain evidence="6 7">EXF-6152</strain>
    </source>
</reference>
<sequence length="437" mass="48252">MAENPEQPGGKKLGTLQSDTSNSATRTNEYSNTQQTRAGTTKMKFAPKIQPRKKPVEVKQESAESSTRGRGRGRGRGDASRGRGRGRGEVQMTASGPFAMGPSKNAGMGRARSSAAATGITIGGNRQAMQKDASQLSGGKPSVLAGDRGATIKDEPEQYSENEDEGMEIIDIQRVGELDQNAPTTIPREHYKYETKKDKKKKKDVKFNVKSEQKDKDGDDKMQEDEDDDMEQADVEDIAEGGLDLSESEEEDETEDVAHDFTVGLEAEEDQLLFFQFPKTFPKFAGPPKQANKDKKVSFADEDDKKESSESDKMDVKEESKPDVKPDVKPDLSEVDQTGHDDDAEGEIGELLVYEDGQVKMHVGNGIVFDMNRATQPSFVQHVVSIDDHHRQMSVLGEVGLRYSATLDINRLIEQMFLDEQKQREEQEAADAAKRGA</sequence>
<evidence type="ECO:0000256" key="3">
    <source>
        <dbReference type="ARBA" id="ARBA00023163"/>
    </source>
</evidence>
<keyword evidence="2" id="KW-0240">DNA-directed RNA polymerase</keyword>
<proteinExistence type="predicted"/>